<comment type="subunit">
    <text evidence="3 8">Homodimer and heterodimers.</text>
</comment>
<keyword evidence="7 8" id="KW-0472">Membrane</keyword>
<dbReference type="InterPro" id="IPR006459">
    <property type="entry name" value="CASP/CASPL"/>
</dbReference>
<evidence type="ECO:0000256" key="1">
    <source>
        <dbReference type="ARBA" id="ARBA00004651"/>
    </source>
</evidence>
<evidence type="ECO:0000256" key="2">
    <source>
        <dbReference type="ARBA" id="ARBA00007651"/>
    </source>
</evidence>
<dbReference type="InterPro" id="IPR044173">
    <property type="entry name" value="CASPL"/>
</dbReference>
<evidence type="ECO:0000259" key="10">
    <source>
        <dbReference type="Pfam" id="PF04535"/>
    </source>
</evidence>
<evidence type="ECO:0000313" key="11">
    <source>
        <dbReference type="EMBL" id="CAI9771043.1"/>
    </source>
</evidence>
<keyword evidence="6 8" id="KW-1133">Transmembrane helix</keyword>
<dbReference type="GO" id="GO:0005886">
    <property type="term" value="C:plasma membrane"/>
    <property type="evidence" value="ECO:0007669"/>
    <property type="project" value="UniProtKB-SubCell"/>
</dbReference>
<keyword evidence="4 8" id="KW-1003">Cell membrane</keyword>
<sequence length="231" mass="24562">MASTETSYPGPERVVVQPPEAPGPEPEKVELPREAPAPEHKKVEHPPEVKTPAGSPSADYFALADVVLRFLLFASALVAVVVMVTSKQTEKVPILPFPPYLAAVPAKFNHSPAFVYFVAALSVAGLYSIITTLLSFYALLKPGCCPRVLSHFVIFDVLLLGIVASAIGAAGGVAYIGLKGNSHVGWKKVCNVYDEFCSHIGGSIVISLLGSIVLVLLILLSVYSLSKKIPK</sequence>
<comment type="subcellular location">
    <subcellularLocation>
        <location evidence="1 8">Cell membrane</location>
        <topology evidence="1 8">Multi-pass membrane protein</topology>
    </subcellularLocation>
</comment>
<feature type="transmembrane region" description="Helical" evidence="8">
    <location>
        <begin position="198"/>
        <end position="225"/>
    </location>
</feature>
<gene>
    <name evidence="11" type="ORF">FPE_LOCUS18473</name>
</gene>
<dbReference type="PANTHER" id="PTHR36488:SF8">
    <property type="entry name" value="CASP-LIKE PROTEIN 1U1"/>
    <property type="match status" value="1"/>
</dbReference>
<feature type="domain" description="Casparian strip membrane protein" evidence="10">
    <location>
        <begin position="62"/>
        <end position="212"/>
    </location>
</feature>
<evidence type="ECO:0000313" key="12">
    <source>
        <dbReference type="Proteomes" id="UP000834106"/>
    </source>
</evidence>
<evidence type="ECO:0000256" key="8">
    <source>
        <dbReference type="RuleBase" id="RU361233"/>
    </source>
</evidence>
<reference evidence="11" key="1">
    <citation type="submission" date="2023-05" db="EMBL/GenBank/DDBJ databases">
        <authorList>
            <person name="Huff M."/>
        </authorList>
    </citation>
    <scope>NUCLEOTIDE SEQUENCE</scope>
</reference>
<keyword evidence="5 8" id="KW-0812">Transmembrane</keyword>
<protein>
    <recommendedName>
        <fullName evidence="8">CASP-like protein</fullName>
    </recommendedName>
</protein>
<dbReference type="Proteomes" id="UP000834106">
    <property type="component" value="Chromosome 11"/>
</dbReference>
<name>A0AAD2DZZ0_9LAMI</name>
<dbReference type="InterPro" id="IPR006702">
    <property type="entry name" value="CASP_dom"/>
</dbReference>
<accession>A0AAD2DZZ0</accession>
<feature type="transmembrane region" description="Helical" evidence="8">
    <location>
        <begin position="114"/>
        <end position="140"/>
    </location>
</feature>
<feature type="transmembrane region" description="Helical" evidence="8">
    <location>
        <begin position="152"/>
        <end position="178"/>
    </location>
</feature>
<dbReference type="AlphaFoldDB" id="A0AAD2DZZ0"/>
<evidence type="ECO:0000256" key="3">
    <source>
        <dbReference type="ARBA" id="ARBA00011489"/>
    </source>
</evidence>
<dbReference type="NCBIfam" id="TIGR01569">
    <property type="entry name" value="A_tha_TIGR01569"/>
    <property type="match status" value="1"/>
</dbReference>
<evidence type="ECO:0000256" key="9">
    <source>
        <dbReference type="SAM" id="MobiDB-lite"/>
    </source>
</evidence>
<feature type="region of interest" description="Disordered" evidence="9">
    <location>
        <begin position="1"/>
        <end position="54"/>
    </location>
</feature>
<feature type="transmembrane region" description="Helical" evidence="8">
    <location>
        <begin position="66"/>
        <end position="86"/>
    </location>
</feature>
<dbReference type="EMBL" id="OU503046">
    <property type="protein sequence ID" value="CAI9771043.1"/>
    <property type="molecule type" value="Genomic_DNA"/>
</dbReference>
<organism evidence="11 12">
    <name type="scientific">Fraxinus pennsylvanica</name>
    <dbReference type="NCBI Taxonomy" id="56036"/>
    <lineage>
        <taxon>Eukaryota</taxon>
        <taxon>Viridiplantae</taxon>
        <taxon>Streptophyta</taxon>
        <taxon>Embryophyta</taxon>
        <taxon>Tracheophyta</taxon>
        <taxon>Spermatophyta</taxon>
        <taxon>Magnoliopsida</taxon>
        <taxon>eudicotyledons</taxon>
        <taxon>Gunneridae</taxon>
        <taxon>Pentapetalae</taxon>
        <taxon>asterids</taxon>
        <taxon>lamiids</taxon>
        <taxon>Lamiales</taxon>
        <taxon>Oleaceae</taxon>
        <taxon>Oleeae</taxon>
        <taxon>Fraxinus</taxon>
    </lineage>
</organism>
<keyword evidence="12" id="KW-1185">Reference proteome</keyword>
<dbReference type="Pfam" id="PF04535">
    <property type="entry name" value="CASP_dom"/>
    <property type="match status" value="1"/>
</dbReference>
<evidence type="ECO:0000256" key="7">
    <source>
        <dbReference type="ARBA" id="ARBA00023136"/>
    </source>
</evidence>
<proteinExistence type="inferred from homology"/>
<evidence type="ECO:0000256" key="5">
    <source>
        <dbReference type="ARBA" id="ARBA00022692"/>
    </source>
</evidence>
<comment type="similarity">
    <text evidence="2 8">Belongs to the Casparian strip membrane proteins (CASP) family.</text>
</comment>
<evidence type="ECO:0000256" key="4">
    <source>
        <dbReference type="ARBA" id="ARBA00022475"/>
    </source>
</evidence>
<evidence type="ECO:0000256" key="6">
    <source>
        <dbReference type="ARBA" id="ARBA00022989"/>
    </source>
</evidence>
<dbReference type="PANTHER" id="PTHR36488">
    <property type="entry name" value="CASP-LIKE PROTEIN 1U1"/>
    <property type="match status" value="1"/>
</dbReference>
<feature type="compositionally biased region" description="Basic and acidic residues" evidence="9">
    <location>
        <begin position="25"/>
        <end position="48"/>
    </location>
</feature>